<name>A0A6J5SDR1_9CAUD</name>
<gene>
    <name evidence="3" type="ORF">UFOVP1414_56</name>
    <name evidence="2" type="ORF">UFOVP442_21</name>
</gene>
<proteinExistence type="predicted"/>
<dbReference type="EMBL" id="LR797380">
    <property type="protein sequence ID" value="CAB4211948.1"/>
    <property type="molecule type" value="Genomic_DNA"/>
</dbReference>
<evidence type="ECO:0000313" key="3">
    <source>
        <dbReference type="EMBL" id="CAB4211948.1"/>
    </source>
</evidence>
<organism evidence="3">
    <name type="scientific">uncultured Caudovirales phage</name>
    <dbReference type="NCBI Taxonomy" id="2100421"/>
    <lineage>
        <taxon>Viruses</taxon>
        <taxon>Duplodnaviria</taxon>
        <taxon>Heunggongvirae</taxon>
        <taxon>Uroviricota</taxon>
        <taxon>Caudoviricetes</taxon>
        <taxon>Peduoviridae</taxon>
        <taxon>Maltschvirus</taxon>
        <taxon>Maltschvirus maltsch</taxon>
    </lineage>
</organism>
<dbReference type="EMBL" id="LR796419">
    <property type="protein sequence ID" value="CAB4142456.1"/>
    <property type="molecule type" value="Genomic_DNA"/>
</dbReference>
<evidence type="ECO:0000256" key="1">
    <source>
        <dbReference type="SAM" id="Phobius"/>
    </source>
</evidence>
<keyword evidence="1" id="KW-1133">Transmembrane helix</keyword>
<accession>A0A6J5SDR1</accession>
<sequence>MSATSNNRPPVSWRNNNPGNIRFVPSIKWQGQEGEGDGGFAKFKTPEFGFRALARQLMTYKERYGLDTLRKILNRWAPPNGFANGKSYEQNTSGYIEKVSKDMGVHPDDPLNVQNAATMLALVKAIADYEDGAGWKWPDHQMVEGLRLAGFDVPPVPVYQTGTVRTAAKVGAAGVAVQGIGPLTEGIAQAVPAMSVLKDLAPWLAALIVVLVAGWFVWERIQKHRRDAP</sequence>
<feature type="transmembrane region" description="Helical" evidence="1">
    <location>
        <begin position="200"/>
        <end position="218"/>
    </location>
</feature>
<keyword evidence="1" id="KW-0472">Membrane</keyword>
<keyword evidence="1" id="KW-0812">Transmembrane</keyword>
<reference evidence="3" key="1">
    <citation type="submission" date="2020-05" db="EMBL/GenBank/DDBJ databases">
        <authorList>
            <person name="Chiriac C."/>
            <person name="Salcher M."/>
            <person name="Ghai R."/>
            <person name="Kavagutti S V."/>
        </authorList>
    </citation>
    <scope>NUCLEOTIDE SEQUENCE</scope>
</reference>
<evidence type="ECO:0000313" key="2">
    <source>
        <dbReference type="EMBL" id="CAB4142456.1"/>
    </source>
</evidence>
<protein>
    <submittedName>
        <fullName evidence="3">Virion protein</fullName>
    </submittedName>
</protein>